<dbReference type="EMBL" id="BTSY01000005">
    <property type="protein sequence ID" value="GMT29189.1"/>
    <property type="molecule type" value="Genomic_DNA"/>
</dbReference>
<feature type="non-terminal residue" evidence="4">
    <location>
        <position position="1"/>
    </location>
</feature>
<feature type="domain" description="BTB" evidence="2">
    <location>
        <begin position="300"/>
        <end position="367"/>
    </location>
</feature>
<evidence type="ECO:0008006" key="6">
    <source>
        <dbReference type="Google" id="ProtNLM"/>
    </source>
</evidence>
<dbReference type="SMART" id="SM00225">
    <property type="entry name" value="BTB"/>
    <property type="match status" value="1"/>
</dbReference>
<feature type="compositionally biased region" description="Basic and acidic residues" evidence="1">
    <location>
        <begin position="35"/>
        <end position="45"/>
    </location>
</feature>
<dbReference type="PROSITE" id="PS50097">
    <property type="entry name" value="BTB"/>
    <property type="match status" value="1"/>
</dbReference>
<feature type="domain" description="MATH" evidence="3">
    <location>
        <begin position="149"/>
        <end position="276"/>
    </location>
</feature>
<dbReference type="InterPro" id="IPR000210">
    <property type="entry name" value="BTB/POZ_dom"/>
</dbReference>
<evidence type="ECO:0000313" key="4">
    <source>
        <dbReference type="EMBL" id="GMT29189.1"/>
    </source>
</evidence>
<proteinExistence type="predicted"/>
<evidence type="ECO:0000259" key="2">
    <source>
        <dbReference type="PROSITE" id="PS50097"/>
    </source>
</evidence>
<dbReference type="Proteomes" id="UP001432322">
    <property type="component" value="Unassembled WGS sequence"/>
</dbReference>
<dbReference type="Pfam" id="PF00651">
    <property type="entry name" value="BTB"/>
    <property type="match status" value="1"/>
</dbReference>
<dbReference type="Pfam" id="PF00917">
    <property type="entry name" value="MATH"/>
    <property type="match status" value="1"/>
</dbReference>
<dbReference type="SMART" id="SM00061">
    <property type="entry name" value="MATH"/>
    <property type="match status" value="1"/>
</dbReference>
<comment type="caution">
    <text evidence="4">The sequence shown here is derived from an EMBL/GenBank/DDBJ whole genome shotgun (WGS) entry which is preliminary data.</text>
</comment>
<dbReference type="InterPro" id="IPR011333">
    <property type="entry name" value="SKP1/BTB/POZ_sf"/>
</dbReference>
<evidence type="ECO:0000313" key="5">
    <source>
        <dbReference type="Proteomes" id="UP001432322"/>
    </source>
</evidence>
<evidence type="ECO:0000256" key="1">
    <source>
        <dbReference type="SAM" id="MobiDB-lite"/>
    </source>
</evidence>
<organism evidence="4 5">
    <name type="scientific">Pristionchus fissidentatus</name>
    <dbReference type="NCBI Taxonomy" id="1538716"/>
    <lineage>
        <taxon>Eukaryota</taxon>
        <taxon>Metazoa</taxon>
        <taxon>Ecdysozoa</taxon>
        <taxon>Nematoda</taxon>
        <taxon>Chromadorea</taxon>
        <taxon>Rhabditida</taxon>
        <taxon>Rhabditina</taxon>
        <taxon>Diplogasteromorpha</taxon>
        <taxon>Diplogasteroidea</taxon>
        <taxon>Neodiplogasteridae</taxon>
        <taxon>Pristionchus</taxon>
    </lineage>
</organism>
<keyword evidence="5" id="KW-1185">Reference proteome</keyword>
<dbReference type="SUPFAM" id="SSF49599">
    <property type="entry name" value="TRAF domain-like"/>
    <property type="match status" value="1"/>
</dbReference>
<sequence length="460" mass="51213">RIKMSASEAEAAVAAGVDEHDAGGSEGDTTSSSIESRRETREERQAVAAAAGSSSNWEGASSSSMHPSSSHSAPSHSSHITSLFSTLVPSTAAAAAAAPSAATAKKLFSTGASSASLTTHRHSTFSDCGSELTRSMDDLSMGRFDSKSEGTIRLQIQPVSTLRAKINTSFHSIANLPWRLAAKTENSKRTSHQKFFSVYIDCNPESESTLWHCDALVEFRLVNEKNPKLSFSRHFTNNFNYNSNNWGFPSFIEWGDLINPEKGFIKHDRIAVEATITVNKVVGVRRKPRFDFLNPSNEMSDTALVVNGVKLYISRQYLALYSPVFAAMFYGRFEERDKDEISIEDVLSDEFQELLNVLYPSHKPINCDNVEYLLELADKFQIEYIVEEAEKYLMATDEIAVVTKLLWADQYCLAKLQDSCIRIFKCPNEIKTLKTSEEYKNLSNTTKAALFEKILKLIKD</sequence>
<dbReference type="PROSITE" id="PS50144">
    <property type="entry name" value="MATH"/>
    <property type="match status" value="1"/>
</dbReference>
<protein>
    <recommendedName>
        <fullName evidence="6">BTB domain-containing protein</fullName>
    </recommendedName>
</protein>
<evidence type="ECO:0000259" key="3">
    <source>
        <dbReference type="PROSITE" id="PS50144"/>
    </source>
</evidence>
<name>A0AAV5WEP9_9BILA</name>
<dbReference type="InterPro" id="IPR008974">
    <property type="entry name" value="TRAF-like"/>
</dbReference>
<gene>
    <name evidence="4" type="ORF">PFISCL1PPCAC_20486</name>
</gene>
<dbReference type="AlphaFoldDB" id="A0AAV5WEP9"/>
<dbReference type="Gene3D" id="2.60.210.10">
    <property type="entry name" value="Apoptosis, Tumor Necrosis Factor Receptor Associated Protein 2, Chain A"/>
    <property type="match status" value="1"/>
</dbReference>
<dbReference type="CDD" id="cd18186">
    <property type="entry name" value="BTB_POZ_ZBTB_KLHL-like"/>
    <property type="match status" value="1"/>
</dbReference>
<feature type="compositionally biased region" description="Low complexity" evidence="1">
    <location>
        <begin position="48"/>
        <end position="78"/>
    </location>
</feature>
<accession>A0AAV5WEP9</accession>
<dbReference type="InterPro" id="IPR002083">
    <property type="entry name" value="MATH/TRAF_dom"/>
</dbReference>
<dbReference type="PANTHER" id="PTHR47022">
    <property type="entry name" value="BTB AND MATH DOMAIN-CONTAINING PROTEIN 36-RELATED"/>
    <property type="match status" value="1"/>
</dbReference>
<dbReference type="Gene3D" id="3.30.710.10">
    <property type="entry name" value="Potassium Channel Kv1.1, Chain A"/>
    <property type="match status" value="1"/>
</dbReference>
<dbReference type="SUPFAM" id="SSF54695">
    <property type="entry name" value="POZ domain"/>
    <property type="match status" value="1"/>
</dbReference>
<dbReference type="PANTHER" id="PTHR47022:SF1">
    <property type="entry name" value="BTB AND MATH DOMAIN-CONTAINING PROTEIN 36-RELATED"/>
    <property type="match status" value="1"/>
</dbReference>
<feature type="compositionally biased region" description="Low complexity" evidence="1">
    <location>
        <begin position="1"/>
        <end position="16"/>
    </location>
</feature>
<reference evidence="4" key="1">
    <citation type="submission" date="2023-10" db="EMBL/GenBank/DDBJ databases">
        <title>Genome assembly of Pristionchus species.</title>
        <authorList>
            <person name="Yoshida K."/>
            <person name="Sommer R.J."/>
        </authorList>
    </citation>
    <scope>NUCLEOTIDE SEQUENCE</scope>
    <source>
        <strain evidence="4">RS5133</strain>
    </source>
</reference>
<feature type="region of interest" description="Disordered" evidence="1">
    <location>
        <begin position="1"/>
        <end position="78"/>
    </location>
</feature>